<accession>A0ABV9NLY0</accession>
<keyword evidence="2 4" id="KW-0808">Transferase</keyword>
<dbReference type="SUPFAM" id="SSF53335">
    <property type="entry name" value="S-adenosyl-L-methionine-dependent methyltransferases"/>
    <property type="match status" value="1"/>
</dbReference>
<evidence type="ECO:0000256" key="4">
    <source>
        <dbReference type="PROSITE-ProRule" id="PRU00354"/>
    </source>
</evidence>
<dbReference type="InterPro" id="IPR029063">
    <property type="entry name" value="SAM-dependent_MTases_sf"/>
</dbReference>
<evidence type="ECO:0000256" key="5">
    <source>
        <dbReference type="SAM" id="MobiDB-lite"/>
    </source>
</evidence>
<keyword evidence="6" id="KW-0472">Membrane</keyword>
<feature type="transmembrane region" description="Helical" evidence="6">
    <location>
        <begin position="159"/>
        <end position="181"/>
    </location>
</feature>
<reference evidence="9" key="1">
    <citation type="journal article" date="2019" name="Int. J. Syst. Evol. Microbiol.">
        <title>The Global Catalogue of Microorganisms (GCM) 10K type strain sequencing project: providing services to taxonomists for standard genome sequencing and annotation.</title>
        <authorList>
            <consortium name="The Broad Institute Genomics Platform"/>
            <consortium name="The Broad Institute Genome Sequencing Center for Infectious Disease"/>
            <person name="Wu L."/>
            <person name="Ma J."/>
        </authorList>
    </citation>
    <scope>NUCLEOTIDE SEQUENCE [LARGE SCALE GENOMIC DNA]</scope>
    <source>
        <strain evidence="9">CGMCC 1.13574</strain>
    </source>
</reference>
<feature type="region of interest" description="Disordered" evidence="5">
    <location>
        <begin position="218"/>
        <end position="255"/>
    </location>
</feature>
<keyword evidence="6" id="KW-0812">Transmembrane</keyword>
<dbReference type="PANTHER" id="PTHR43317">
    <property type="entry name" value="THERMOSPERMINE SYNTHASE ACAULIS5"/>
    <property type="match status" value="1"/>
</dbReference>
<gene>
    <name evidence="8" type="ORF">ACFO3Q_14420</name>
</gene>
<feature type="transmembrane region" description="Helical" evidence="6">
    <location>
        <begin position="43"/>
        <end position="62"/>
    </location>
</feature>
<keyword evidence="3 4" id="KW-0620">Polyamine biosynthesis</keyword>
<evidence type="ECO:0000256" key="1">
    <source>
        <dbReference type="ARBA" id="ARBA00007867"/>
    </source>
</evidence>
<keyword evidence="9" id="KW-1185">Reference proteome</keyword>
<feature type="transmembrane region" description="Helical" evidence="6">
    <location>
        <begin position="118"/>
        <end position="147"/>
    </location>
</feature>
<comment type="caution">
    <text evidence="4">Lacks conserved residue(s) required for the propagation of feature annotation.</text>
</comment>
<feature type="transmembrane region" description="Helical" evidence="6">
    <location>
        <begin position="74"/>
        <end position="98"/>
    </location>
</feature>
<dbReference type="PROSITE" id="PS51006">
    <property type="entry name" value="PABS_2"/>
    <property type="match status" value="1"/>
</dbReference>
<evidence type="ECO:0000313" key="9">
    <source>
        <dbReference type="Proteomes" id="UP001595892"/>
    </source>
</evidence>
<evidence type="ECO:0000256" key="2">
    <source>
        <dbReference type="ARBA" id="ARBA00022679"/>
    </source>
</evidence>
<evidence type="ECO:0000259" key="7">
    <source>
        <dbReference type="PROSITE" id="PS51006"/>
    </source>
</evidence>
<feature type="domain" description="PABS" evidence="7">
    <location>
        <begin position="571"/>
        <end position="739"/>
    </location>
</feature>
<dbReference type="Gene3D" id="3.40.50.150">
    <property type="entry name" value="Vaccinia Virus protein VP39"/>
    <property type="match status" value="1"/>
</dbReference>
<name>A0ABV9NLY0_9GAMM</name>
<proteinExistence type="inferred from homology"/>
<dbReference type="RefSeq" id="WP_377005446.1">
    <property type="nucleotide sequence ID" value="NZ_JBHSGG010000041.1"/>
</dbReference>
<comment type="caution">
    <text evidence="8">The sequence shown here is derived from an EMBL/GenBank/DDBJ whole genome shotgun (WGS) entry which is preliminary data.</text>
</comment>
<sequence>MPQPPRRLGAALLLLFIASGFAGLVYQSLWSHYLGLTLGHAAYAQTLVLSIFMGGMAFGAWLAGQRTVRWRRLLLAYAIAEGAIGLFGLAFHPLFLGYSALSQGAVLPLLGDGVLARLYPWVSGALLILPACVLLGATFPLLSAGYLRAAPADDGRVLGGLYFANGLGAAIGALGATFVLLPAFGMPGAMATAGVVNLLVAAGAWWVSRWVGEGTLPEAGHGERGAGDGGAAHLGTHTSPRAPGPGGALSRDEGEARSGGSLSRFLLLVAFASGAFSFVYEIGWIRMLNQVLGTTLHSFELMLAAFLLGLAFGGLWVRQRARKIADALLVAGVAQVWMGLMALVSVVLFAGTFDWVGWLMQALSRTPSGYALYSLGSAGIALLVMFPAAFFAGMTLPLFTMALLRAGGGESGIGRIYAANTLGAIAGVLLMVHVLIPLVGVRFGVTLAAVGDTALGFWLLARARTVLPSGRVLRWAAGCVAVLVLSVVLGRPDPRAQAAGVFRSGAPRLHHSAEVVYLRDGKTATVAVVRSGEGNSAAIITNGKSDAALVYDLAQAPRPDELTMVLTGALPLLVHPAPANVGVIGWGSGLSTHTILGSDRVERLETVEIEPAIHEGARLFGSRVARAYEDPRSHVIFDDARTFFAAGRRHYDVIVSEPSNPWVSGVASLFTREFYAFLRSHLAEDGVLVQWLQAYEIDDALVATMLSALLAEFPQAEMYLANDVDLVVVAYPQAVHAPDVARLEGEALRVELARTGLASAEEFALRRMGGTRVLRTFVDAYRAPPHSDFHPTVALRAPGTRFRGETSDTLQNLVDNGMPVLDILGERSPQPADAPILELPSHRFTRAHRGAVRLAAILRGEDAPAAAPGAGSLHAETLLGLSLLGPVRDVADWASAAAAVADATIGHLPAEDLRGVWIEPDWIDADVQPEAVRRLLDLYAAAAARDPAAMRAAADAALGLPDPLPLATQEHALVIAQLGALGEDDTAAVERLHRDYGVAIPSSERYRMVRHLLRVWAAQEARG</sequence>
<feature type="transmembrane region" description="Helical" evidence="6">
    <location>
        <begin position="187"/>
        <end position="207"/>
    </location>
</feature>
<comment type="similarity">
    <text evidence="1">Belongs to the spermidine/spermine synthase family.</text>
</comment>
<dbReference type="EMBL" id="JBHSGG010000041">
    <property type="protein sequence ID" value="MFC4729362.1"/>
    <property type="molecule type" value="Genomic_DNA"/>
</dbReference>
<dbReference type="Pfam" id="PF01564">
    <property type="entry name" value="Spermine_synth"/>
    <property type="match status" value="1"/>
</dbReference>
<evidence type="ECO:0000313" key="8">
    <source>
        <dbReference type="EMBL" id="MFC4729362.1"/>
    </source>
</evidence>
<feature type="transmembrane region" description="Helical" evidence="6">
    <location>
        <begin position="265"/>
        <end position="285"/>
    </location>
</feature>
<feature type="transmembrane region" description="Helical" evidence="6">
    <location>
        <begin position="472"/>
        <end position="490"/>
    </location>
</feature>
<protein>
    <submittedName>
        <fullName evidence="8">Spermine synthase</fullName>
    </submittedName>
</protein>
<feature type="transmembrane region" description="Helical" evidence="6">
    <location>
        <begin position="297"/>
        <end position="317"/>
    </location>
</feature>
<feature type="transmembrane region" description="Helical" evidence="6">
    <location>
        <begin position="371"/>
        <end position="404"/>
    </location>
</feature>
<dbReference type="PANTHER" id="PTHR43317:SF1">
    <property type="entry name" value="THERMOSPERMINE SYNTHASE ACAULIS5"/>
    <property type="match status" value="1"/>
</dbReference>
<evidence type="ECO:0000256" key="6">
    <source>
        <dbReference type="SAM" id="Phobius"/>
    </source>
</evidence>
<feature type="transmembrane region" description="Helical" evidence="6">
    <location>
        <begin position="416"/>
        <end position="436"/>
    </location>
</feature>
<dbReference type="InterPro" id="IPR030374">
    <property type="entry name" value="PABS"/>
</dbReference>
<dbReference type="SUPFAM" id="SSF103473">
    <property type="entry name" value="MFS general substrate transporter"/>
    <property type="match status" value="1"/>
</dbReference>
<keyword evidence="6" id="KW-1133">Transmembrane helix</keyword>
<feature type="transmembrane region" description="Helical" evidence="6">
    <location>
        <begin position="442"/>
        <end position="460"/>
    </location>
</feature>
<dbReference type="InterPro" id="IPR036259">
    <property type="entry name" value="MFS_trans_sf"/>
</dbReference>
<feature type="transmembrane region" description="Helical" evidence="6">
    <location>
        <begin position="329"/>
        <end position="351"/>
    </location>
</feature>
<dbReference type="Proteomes" id="UP001595892">
    <property type="component" value="Unassembled WGS sequence"/>
</dbReference>
<organism evidence="8 9">
    <name type="scientific">Coralloluteibacterium thermophilum</name>
    <dbReference type="NCBI Taxonomy" id="2707049"/>
    <lineage>
        <taxon>Bacteria</taxon>
        <taxon>Pseudomonadati</taxon>
        <taxon>Pseudomonadota</taxon>
        <taxon>Gammaproteobacteria</taxon>
        <taxon>Lysobacterales</taxon>
        <taxon>Lysobacteraceae</taxon>
        <taxon>Coralloluteibacterium</taxon>
    </lineage>
</organism>
<evidence type="ECO:0000256" key="3">
    <source>
        <dbReference type="ARBA" id="ARBA00023115"/>
    </source>
</evidence>